<name>A0A6J7WK85_9CAUD</name>
<evidence type="ECO:0000313" key="2">
    <source>
        <dbReference type="EMBL" id="CAB5212569.1"/>
    </source>
</evidence>
<proteinExistence type="predicted"/>
<protein>
    <submittedName>
        <fullName evidence="2">Uncharacterized protein</fullName>
    </submittedName>
</protein>
<sequence length="236" mass="24369">MSKSSGSQTTIPTLSPEQNQMIKAQTQLFQNTIAPSFQTAVKGATDIYNQTAPGVTNAAQNLAGTAAQAQNVLGSTGESALRTGISGLENLYTPAYEQQQLQAAMMPAQAQYAQNIAQQGAQFGGAGQLGSARQALAQQQTAGATQAAQMQAAAQVENNIAQQRAAAGQNLIGAGQYGMSGAQQAAQNQISAAQTPQALYNQYANILFGTPSQSWSPNFAGTQATTVNANQQGIKI</sequence>
<evidence type="ECO:0000313" key="1">
    <source>
        <dbReference type="EMBL" id="CAB4127604.1"/>
    </source>
</evidence>
<organism evidence="2">
    <name type="scientific">uncultured Caudovirales phage</name>
    <dbReference type="NCBI Taxonomy" id="2100421"/>
    <lineage>
        <taxon>Viruses</taxon>
        <taxon>Duplodnaviria</taxon>
        <taxon>Heunggongvirae</taxon>
        <taxon>Uroviricota</taxon>
        <taxon>Caudoviricetes</taxon>
        <taxon>Peduoviridae</taxon>
        <taxon>Maltschvirus</taxon>
        <taxon>Maltschvirus maltsch</taxon>
    </lineage>
</organism>
<dbReference type="EMBL" id="LR798239">
    <property type="protein sequence ID" value="CAB5212569.1"/>
    <property type="molecule type" value="Genomic_DNA"/>
</dbReference>
<accession>A0A6J7WK85</accession>
<reference evidence="2" key="1">
    <citation type="submission" date="2020-05" db="EMBL/GenBank/DDBJ databases">
        <authorList>
            <person name="Chiriac C."/>
            <person name="Salcher M."/>
            <person name="Ghai R."/>
            <person name="Kavagutti S V."/>
        </authorList>
    </citation>
    <scope>NUCLEOTIDE SEQUENCE</scope>
</reference>
<gene>
    <name evidence="2" type="ORF">UFOVP186_30</name>
    <name evidence="1" type="ORF">UFOVP94_13</name>
</gene>
<dbReference type="EMBL" id="LR796212">
    <property type="protein sequence ID" value="CAB4127604.1"/>
    <property type="molecule type" value="Genomic_DNA"/>
</dbReference>